<gene>
    <name evidence="2" type="ORF">A4U43_UnF2140</name>
</gene>
<evidence type="ECO:0000313" key="2">
    <source>
        <dbReference type="EMBL" id="ONK55512.1"/>
    </source>
</evidence>
<protein>
    <submittedName>
        <fullName evidence="2">Uncharacterized protein</fullName>
    </submittedName>
</protein>
<dbReference type="OrthoDB" id="1594080at2759"/>
<sequence length="146" mass="16868">MAKRFLKQNPCTERDDAGCLSGFTGIFDFRVGHYSHKLLSNRKHSKVLATEHSRKKLDFPRNSAVKLEEVDANLHKDVNIKTKKDTSGMISVKTLMEEEMSRTHTTKIHNSKLERSQSDENNKKKSKKKCNELPHHHISNLMKDLQ</sequence>
<proteinExistence type="predicted"/>
<dbReference type="PANTHER" id="PTHR47212">
    <property type="entry name" value="ADHESIN-LIKE PROTEIN, PUTATIVE (DUF3741)-RELATED"/>
    <property type="match status" value="1"/>
</dbReference>
<organism evidence="2 3">
    <name type="scientific">Asparagus officinalis</name>
    <name type="common">Garden asparagus</name>
    <dbReference type="NCBI Taxonomy" id="4686"/>
    <lineage>
        <taxon>Eukaryota</taxon>
        <taxon>Viridiplantae</taxon>
        <taxon>Streptophyta</taxon>
        <taxon>Embryophyta</taxon>
        <taxon>Tracheophyta</taxon>
        <taxon>Spermatophyta</taxon>
        <taxon>Magnoliopsida</taxon>
        <taxon>Liliopsida</taxon>
        <taxon>Asparagales</taxon>
        <taxon>Asparagaceae</taxon>
        <taxon>Asparagoideae</taxon>
        <taxon>Asparagus</taxon>
    </lineage>
</organism>
<evidence type="ECO:0000313" key="3">
    <source>
        <dbReference type="Proteomes" id="UP000243459"/>
    </source>
</evidence>
<dbReference type="Proteomes" id="UP000243459">
    <property type="component" value="Unassembled WGS sequence"/>
</dbReference>
<dbReference type="AlphaFoldDB" id="A0A1R3L7C6"/>
<dbReference type="EMBL" id="KV863405">
    <property type="protein sequence ID" value="ONK55512.1"/>
    <property type="molecule type" value="Genomic_DNA"/>
</dbReference>
<dbReference type="PANTHER" id="PTHR47212:SF4">
    <property type="entry name" value="ADHESIN-LIKE PROTEIN, PUTATIVE (DUF3741)-RELATED"/>
    <property type="match status" value="1"/>
</dbReference>
<feature type="region of interest" description="Disordered" evidence="1">
    <location>
        <begin position="98"/>
        <end position="146"/>
    </location>
</feature>
<feature type="compositionally biased region" description="Basic and acidic residues" evidence="1">
    <location>
        <begin position="111"/>
        <end position="135"/>
    </location>
</feature>
<keyword evidence="3" id="KW-1185">Reference proteome</keyword>
<dbReference type="Gramene" id="ONK55512">
    <property type="protein sequence ID" value="ONK55512"/>
    <property type="gene ID" value="A4U43_UnF2140"/>
</dbReference>
<evidence type="ECO:0000256" key="1">
    <source>
        <dbReference type="SAM" id="MobiDB-lite"/>
    </source>
</evidence>
<name>A0A1R3L7C6_ASPOF</name>
<reference evidence="3" key="1">
    <citation type="journal article" date="2017" name="Nat. Commun.">
        <title>The asparagus genome sheds light on the origin and evolution of a young Y chromosome.</title>
        <authorList>
            <person name="Harkess A."/>
            <person name="Zhou J."/>
            <person name="Xu C."/>
            <person name="Bowers J.E."/>
            <person name="Van der Hulst R."/>
            <person name="Ayyampalayam S."/>
            <person name="Mercati F."/>
            <person name="Riccardi P."/>
            <person name="McKain M.R."/>
            <person name="Kakrana A."/>
            <person name="Tang H."/>
            <person name="Ray J."/>
            <person name="Groenendijk J."/>
            <person name="Arikit S."/>
            <person name="Mathioni S.M."/>
            <person name="Nakano M."/>
            <person name="Shan H."/>
            <person name="Telgmann-Rauber A."/>
            <person name="Kanno A."/>
            <person name="Yue Z."/>
            <person name="Chen H."/>
            <person name="Li W."/>
            <person name="Chen Y."/>
            <person name="Xu X."/>
            <person name="Zhang Y."/>
            <person name="Luo S."/>
            <person name="Chen H."/>
            <person name="Gao J."/>
            <person name="Mao Z."/>
            <person name="Pires J.C."/>
            <person name="Luo M."/>
            <person name="Kudrna D."/>
            <person name="Wing R.A."/>
            <person name="Meyers B.C."/>
            <person name="Yi K."/>
            <person name="Kong H."/>
            <person name="Lavrijsen P."/>
            <person name="Sunseri F."/>
            <person name="Falavigna A."/>
            <person name="Ye Y."/>
            <person name="Leebens-Mack J.H."/>
            <person name="Chen G."/>
        </authorList>
    </citation>
    <scope>NUCLEOTIDE SEQUENCE [LARGE SCALE GENOMIC DNA]</scope>
    <source>
        <strain evidence="3">cv. DH0086</strain>
    </source>
</reference>
<accession>A0A1R3L7C6</accession>